<dbReference type="EMBL" id="JAXIOK010000011">
    <property type="protein sequence ID" value="KAK4759519.1"/>
    <property type="molecule type" value="Genomic_DNA"/>
</dbReference>
<reference evidence="1 2" key="1">
    <citation type="journal article" date="2023" name="Hortic Res">
        <title>Pangenome of water caltrop reveals structural variations and asymmetric subgenome divergence after allopolyploidization.</title>
        <authorList>
            <person name="Zhang X."/>
            <person name="Chen Y."/>
            <person name="Wang L."/>
            <person name="Yuan Y."/>
            <person name="Fang M."/>
            <person name="Shi L."/>
            <person name="Lu R."/>
            <person name="Comes H.P."/>
            <person name="Ma Y."/>
            <person name="Chen Y."/>
            <person name="Huang G."/>
            <person name="Zhou Y."/>
            <person name="Zheng Z."/>
            <person name="Qiu Y."/>
        </authorList>
    </citation>
    <scope>NUCLEOTIDE SEQUENCE [LARGE SCALE GENOMIC DNA]</scope>
    <source>
        <tissue evidence="1">Roots</tissue>
    </source>
</reference>
<organism evidence="1 2">
    <name type="scientific">Trapa incisa</name>
    <dbReference type="NCBI Taxonomy" id="236973"/>
    <lineage>
        <taxon>Eukaryota</taxon>
        <taxon>Viridiplantae</taxon>
        <taxon>Streptophyta</taxon>
        <taxon>Embryophyta</taxon>
        <taxon>Tracheophyta</taxon>
        <taxon>Spermatophyta</taxon>
        <taxon>Magnoliopsida</taxon>
        <taxon>eudicotyledons</taxon>
        <taxon>Gunneridae</taxon>
        <taxon>Pentapetalae</taxon>
        <taxon>rosids</taxon>
        <taxon>malvids</taxon>
        <taxon>Myrtales</taxon>
        <taxon>Lythraceae</taxon>
        <taxon>Trapa</taxon>
    </lineage>
</organism>
<dbReference type="AlphaFoldDB" id="A0AAN7K4H4"/>
<dbReference type="Proteomes" id="UP001345219">
    <property type="component" value="Chromosome 17"/>
</dbReference>
<comment type="caution">
    <text evidence="1">The sequence shown here is derived from an EMBL/GenBank/DDBJ whole genome shotgun (WGS) entry which is preliminary data.</text>
</comment>
<dbReference type="PANTHER" id="PTHR34046">
    <property type="entry name" value="OS06G0218800 PROTEIN"/>
    <property type="match status" value="1"/>
</dbReference>
<keyword evidence="2" id="KW-1185">Reference proteome</keyword>
<sequence>MDTLSDVPSLSGCARHPTLRHLPGVCPSCLRERLQRLIESQEAMAGAHLSQRLCLKSPSCSSSCLEYGSFRGSNRRDGSAAAAENRLLLLAARVRGSLRKSHSVAAAGSGTRRSNEHEKLKRGFWWKLIRFKWNHHNDHHQSVGSLGHAFHVLNG</sequence>
<proteinExistence type="predicted"/>
<name>A0AAN7K4H4_9MYRT</name>
<evidence type="ECO:0000313" key="2">
    <source>
        <dbReference type="Proteomes" id="UP001345219"/>
    </source>
</evidence>
<accession>A0AAN7K4H4</accession>
<gene>
    <name evidence="1" type="ORF">SAY87_022650</name>
</gene>
<evidence type="ECO:0000313" key="1">
    <source>
        <dbReference type="EMBL" id="KAK4759519.1"/>
    </source>
</evidence>
<dbReference type="PANTHER" id="PTHR34046:SF19">
    <property type="entry name" value="RAPIDLY ELICITED PROTEIN, PUTATIVE-RELATED"/>
    <property type="match status" value="1"/>
</dbReference>
<protein>
    <submittedName>
        <fullName evidence="1">Uncharacterized protein</fullName>
    </submittedName>
</protein>